<name>A0AAE1S8B2_9SOLA</name>
<dbReference type="Proteomes" id="UP001291623">
    <property type="component" value="Unassembled WGS sequence"/>
</dbReference>
<comment type="caution">
    <text evidence="3">The sequence shown here is derived from an EMBL/GenBank/DDBJ whole genome shotgun (WGS) entry which is preliminary data.</text>
</comment>
<organism evidence="3 4">
    <name type="scientific">Anisodus tanguticus</name>
    <dbReference type="NCBI Taxonomy" id="243964"/>
    <lineage>
        <taxon>Eukaryota</taxon>
        <taxon>Viridiplantae</taxon>
        <taxon>Streptophyta</taxon>
        <taxon>Embryophyta</taxon>
        <taxon>Tracheophyta</taxon>
        <taxon>Spermatophyta</taxon>
        <taxon>Magnoliopsida</taxon>
        <taxon>eudicotyledons</taxon>
        <taxon>Gunneridae</taxon>
        <taxon>Pentapetalae</taxon>
        <taxon>asterids</taxon>
        <taxon>lamiids</taxon>
        <taxon>Solanales</taxon>
        <taxon>Solanaceae</taxon>
        <taxon>Solanoideae</taxon>
        <taxon>Hyoscyameae</taxon>
        <taxon>Anisodus</taxon>
    </lineage>
</organism>
<reference evidence="3" key="1">
    <citation type="submission" date="2023-12" db="EMBL/GenBank/DDBJ databases">
        <title>Genome assembly of Anisodus tanguticus.</title>
        <authorList>
            <person name="Wang Y.-J."/>
        </authorList>
    </citation>
    <scope>NUCLEOTIDE SEQUENCE</scope>
    <source>
        <strain evidence="3">KB-2021</strain>
        <tissue evidence="3">Leaf</tissue>
    </source>
</reference>
<gene>
    <name evidence="3" type="ORF">RND71_015654</name>
</gene>
<dbReference type="EMBL" id="JAVYJV010000008">
    <property type="protein sequence ID" value="KAK4364296.1"/>
    <property type="molecule type" value="Genomic_DNA"/>
</dbReference>
<feature type="coiled-coil region" evidence="1">
    <location>
        <begin position="149"/>
        <end position="235"/>
    </location>
</feature>
<evidence type="ECO:0000313" key="3">
    <source>
        <dbReference type="EMBL" id="KAK4364296.1"/>
    </source>
</evidence>
<evidence type="ECO:0000256" key="1">
    <source>
        <dbReference type="SAM" id="Coils"/>
    </source>
</evidence>
<evidence type="ECO:0000256" key="2">
    <source>
        <dbReference type="SAM" id="MobiDB-lite"/>
    </source>
</evidence>
<evidence type="ECO:0000313" key="4">
    <source>
        <dbReference type="Proteomes" id="UP001291623"/>
    </source>
</evidence>
<feature type="region of interest" description="Disordered" evidence="2">
    <location>
        <begin position="1"/>
        <end position="30"/>
    </location>
</feature>
<sequence>MELTTQQMKHLQMPSKAPVSTEGPSTKLNLPLSENVDHSQPALTNEVKAGVNQVKCPNVPKNVVRPLQHVASNFDPQELEKDVAWILKGNQEVDVTDITPLDVLFEKFFKKHGDYDVVRSSTSQKMTRDSHQELLSAEKQRLHTATKEKIKMNNRLGELQIVLAKTENELEVLTAKKKKTTLFIDEQQKKLSRNKESITTTEDEVHTIERTSPFSEEEVEELAKLKEEVETTRQEILSFKTFL</sequence>
<dbReference type="AlphaFoldDB" id="A0AAE1S8B2"/>
<keyword evidence="4" id="KW-1185">Reference proteome</keyword>
<accession>A0AAE1S8B2</accession>
<keyword evidence="1" id="KW-0175">Coiled coil</keyword>
<protein>
    <submittedName>
        <fullName evidence="3">Uncharacterized protein</fullName>
    </submittedName>
</protein>
<proteinExistence type="predicted"/>